<dbReference type="PROSITE" id="PS50883">
    <property type="entry name" value="EAL"/>
    <property type="match status" value="1"/>
</dbReference>
<dbReference type="InterPro" id="IPR000700">
    <property type="entry name" value="PAS-assoc_C"/>
</dbReference>
<dbReference type="SUPFAM" id="SSF141868">
    <property type="entry name" value="EAL domain-like"/>
    <property type="match status" value="1"/>
</dbReference>
<dbReference type="NCBIfam" id="TIGR00229">
    <property type="entry name" value="sensory_box"/>
    <property type="match status" value="2"/>
</dbReference>
<dbReference type="PROSITE" id="PS50112">
    <property type="entry name" value="PAS"/>
    <property type="match status" value="1"/>
</dbReference>
<evidence type="ECO:0000259" key="2">
    <source>
        <dbReference type="PROSITE" id="PS50113"/>
    </source>
</evidence>
<dbReference type="InterPro" id="IPR000160">
    <property type="entry name" value="GGDEF_dom"/>
</dbReference>
<dbReference type="SMART" id="SM00091">
    <property type="entry name" value="PAS"/>
    <property type="match status" value="3"/>
</dbReference>
<dbReference type="InterPro" id="IPR013656">
    <property type="entry name" value="PAS_4"/>
</dbReference>
<feature type="domain" description="PAS" evidence="1">
    <location>
        <begin position="146"/>
        <end position="216"/>
    </location>
</feature>
<feature type="domain" description="PAC" evidence="2">
    <location>
        <begin position="219"/>
        <end position="271"/>
    </location>
</feature>
<evidence type="ECO:0000313" key="5">
    <source>
        <dbReference type="EMBL" id="QET03938.1"/>
    </source>
</evidence>
<dbReference type="SUPFAM" id="SSF55785">
    <property type="entry name" value="PYP-like sensor domain (PAS domain)"/>
    <property type="match status" value="3"/>
</dbReference>
<dbReference type="InterPro" id="IPR043128">
    <property type="entry name" value="Rev_trsase/Diguanyl_cyclase"/>
</dbReference>
<dbReference type="Proteomes" id="UP000322822">
    <property type="component" value="Plasmid unnamed1"/>
</dbReference>
<dbReference type="SMART" id="SM00267">
    <property type="entry name" value="GGDEF"/>
    <property type="match status" value="1"/>
</dbReference>
<evidence type="ECO:0000259" key="3">
    <source>
        <dbReference type="PROSITE" id="PS50883"/>
    </source>
</evidence>
<organism evidence="5 6">
    <name type="scientific">Cupriavidus pauculus</name>
    <dbReference type="NCBI Taxonomy" id="82633"/>
    <lineage>
        <taxon>Bacteria</taxon>
        <taxon>Pseudomonadati</taxon>
        <taxon>Pseudomonadota</taxon>
        <taxon>Betaproteobacteria</taxon>
        <taxon>Burkholderiales</taxon>
        <taxon>Burkholderiaceae</taxon>
        <taxon>Cupriavidus</taxon>
    </lineage>
</organism>
<sequence>MGGSLPELKEDLRPECPPLPTGTLEEIWRQFPEPLLLKNRRSVWLFVNPAMCQLMQRPAQELIGRTDNELFTAERAAEYRAIHDQVFDRGEYRETTEVFQMPGCDARVLRTRKRPIWVQGSDEPLLLVWITDITDKHRIEQALLESEAHYRSAVELSPEIPWTADPTGWITEAGPRWTELTGMPVDDALGDGWTRCVHPDDLPRVREAWAEAVATQQAVDLEYRVKLWDDTYRWHRARAAARTDDCGNVIRWYGTLEDVDERKSATMAIEALASRLSAVLESTTDSVVQLDHSLRLTYFNGNALRAMAGRNPAIGRVVWDIFPEERDGVFAEHYRTAVTTQRPIVFEHHMKILQAWYEVHVYPTADGLSVFFRDISQRKNAEHQLLANQEALAHTARHDPLTGIANRLLWRERIEQTITAAGTDTLAALLYIDLDGFKGVNDAFGHYAGDVVLQQVASRLLECVADADAVARIGGDEFVVIQEQVVDRYAVEGLARRLVEQLSRPFELNKAPVRLGGCIGIALFPNDGRNADELLQAADMALYQAKAEGPGIYRFFSADQGDRTKQRLERKRALHHALAAGQLELHYQPIYDLRSGQLRSFEALLRWRHPTDGLVSPADFIPLAEETGLIVPIGNWVLSEACRQLARWPSGISVGVNLSPLQFRGRELVDAVRRAVDHAGVDVSRLELEITESVLLRNDRENLELLRDLRGLGARVAMDDFGTGYSSLSYLRSFPFDKIKLDRSFVSDLATSTEARAILHAVRSLGAAFRVRTTAEGIETPEQLAVVREEGYDEGQGYLLGRPQHPDDAFALAHSMGSAGPTGLFHELGCGVPTSPEAYPRLANTCASGNPNTRD</sequence>
<feature type="domain" description="EAL" evidence="3">
    <location>
        <begin position="567"/>
        <end position="817"/>
    </location>
</feature>
<dbReference type="Pfam" id="PF00563">
    <property type="entry name" value="EAL"/>
    <property type="match status" value="1"/>
</dbReference>
<dbReference type="InterPro" id="IPR001633">
    <property type="entry name" value="EAL_dom"/>
</dbReference>
<dbReference type="PROSITE" id="PS50887">
    <property type="entry name" value="GGDEF"/>
    <property type="match status" value="1"/>
</dbReference>
<dbReference type="FunFam" id="3.30.450.20:FF:000099">
    <property type="entry name" value="Sensory box sensor histidine kinase"/>
    <property type="match status" value="1"/>
</dbReference>
<dbReference type="PANTHER" id="PTHR44757">
    <property type="entry name" value="DIGUANYLATE CYCLASE DGCP"/>
    <property type="match status" value="1"/>
</dbReference>
<dbReference type="SUPFAM" id="SSF55073">
    <property type="entry name" value="Nucleotide cyclase"/>
    <property type="match status" value="1"/>
</dbReference>
<name>A0A5P2H883_9BURK</name>
<evidence type="ECO:0000259" key="4">
    <source>
        <dbReference type="PROSITE" id="PS50887"/>
    </source>
</evidence>
<dbReference type="Gene3D" id="3.30.450.20">
    <property type="entry name" value="PAS domain"/>
    <property type="match status" value="3"/>
</dbReference>
<proteinExistence type="predicted"/>
<accession>A0A5P2H883</accession>
<dbReference type="InterPro" id="IPR035919">
    <property type="entry name" value="EAL_sf"/>
</dbReference>
<dbReference type="EMBL" id="CP044066">
    <property type="protein sequence ID" value="QET03938.1"/>
    <property type="molecule type" value="Genomic_DNA"/>
</dbReference>
<protein>
    <submittedName>
        <fullName evidence="5">EAL domain-containing protein</fullName>
    </submittedName>
</protein>
<dbReference type="Gene3D" id="3.30.70.270">
    <property type="match status" value="1"/>
</dbReference>
<feature type="domain" description="GGDEF" evidence="4">
    <location>
        <begin position="425"/>
        <end position="558"/>
    </location>
</feature>
<dbReference type="CDD" id="cd01949">
    <property type="entry name" value="GGDEF"/>
    <property type="match status" value="1"/>
</dbReference>
<dbReference type="InterPro" id="IPR000014">
    <property type="entry name" value="PAS"/>
</dbReference>
<dbReference type="InterPro" id="IPR013655">
    <property type="entry name" value="PAS_fold_3"/>
</dbReference>
<evidence type="ECO:0000313" key="6">
    <source>
        <dbReference type="Proteomes" id="UP000322822"/>
    </source>
</evidence>
<gene>
    <name evidence="5" type="ORF">FOB72_17395</name>
</gene>
<dbReference type="PANTHER" id="PTHR44757:SF2">
    <property type="entry name" value="BIOFILM ARCHITECTURE MAINTENANCE PROTEIN MBAA"/>
    <property type="match status" value="1"/>
</dbReference>
<dbReference type="PROSITE" id="PS50113">
    <property type="entry name" value="PAC"/>
    <property type="match status" value="1"/>
</dbReference>
<dbReference type="InterPro" id="IPR052155">
    <property type="entry name" value="Biofilm_reg_signaling"/>
</dbReference>
<dbReference type="InterPro" id="IPR029787">
    <property type="entry name" value="Nucleotide_cyclase"/>
</dbReference>
<dbReference type="SMART" id="SM00052">
    <property type="entry name" value="EAL"/>
    <property type="match status" value="1"/>
</dbReference>
<reference evidence="5 6" key="1">
    <citation type="submission" date="2019-09" db="EMBL/GenBank/DDBJ databases">
        <title>FDA dAtabase for Regulatory Grade micrObial Sequences (FDA-ARGOS): Supporting development and validation of Infectious Disease Dx tests.</title>
        <authorList>
            <person name="Sciortino C."/>
            <person name="Tallon L."/>
            <person name="Sadzewicz L."/>
            <person name="Vavikolanu K."/>
            <person name="Mehta A."/>
            <person name="Aluvathingal J."/>
            <person name="Nadendla S."/>
            <person name="Nandy P."/>
            <person name="Geyer C."/>
            <person name="Yan Y."/>
            <person name="Sichtig H."/>
        </authorList>
    </citation>
    <scope>NUCLEOTIDE SEQUENCE [LARGE SCALE GENOMIC DNA]</scope>
    <source>
        <strain evidence="5 6">FDAARGOS_664</strain>
        <plasmid evidence="5 6">unnamed1</plasmid>
    </source>
</reference>
<dbReference type="CDD" id="cd00130">
    <property type="entry name" value="PAS"/>
    <property type="match status" value="2"/>
</dbReference>
<dbReference type="Pfam" id="PF00990">
    <property type="entry name" value="GGDEF"/>
    <property type="match status" value="1"/>
</dbReference>
<dbReference type="NCBIfam" id="TIGR00254">
    <property type="entry name" value="GGDEF"/>
    <property type="match status" value="1"/>
</dbReference>
<dbReference type="Pfam" id="PF08448">
    <property type="entry name" value="PAS_4"/>
    <property type="match status" value="2"/>
</dbReference>
<dbReference type="Gene3D" id="3.20.20.450">
    <property type="entry name" value="EAL domain"/>
    <property type="match status" value="1"/>
</dbReference>
<geneLocation type="plasmid" evidence="5">
    <name>unnamed1</name>
</geneLocation>
<dbReference type="OrthoDB" id="9813903at2"/>
<dbReference type="AlphaFoldDB" id="A0A5P2H883"/>
<dbReference type="Pfam" id="PF08447">
    <property type="entry name" value="PAS_3"/>
    <property type="match status" value="1"/>
</dbReference>
<keyword evidence="5" id="KW-0614">Plasmid</keyword>
<dbReference type="InterPro" id="IPR035965">
    <property type="entry name" value="PAS-like_dom_sf"/>
</dbReference>
<evidence type="ECO:0000259" key="1">
    <source>
        <dbReference type="PROSITE" id="PS50112"/>
    </source>
</evidence>
<dbReference type="CDD" id="cd01948">
    <property type="entry name" value="EAL"/>
    <property type="match status" value="1"/>
</dbReference>